<keyword evidence="2" id="KW-0964">Secreted</keyword>
<evidence type="ECO:0000256" key="2">
    <source>
        <dbReference type="ARBA" id="ARBA00022525"/>
    </source>
</evidence>
<dbReference type="CDD" id="cd03515">
    <property type="entry name" value="Link_domain_TSG_6_like"/>
    <property type="match status" value="1"/>
</dbReference>
<dbReference type="PANTHER" id="PTHR46908">
    <property type="entry name" value="CUBILIN-LIKE PROTEIN"/>
    <property type="match status" value="1"/>
</dbReference>
<dbReference type="InterPro" id="IPR000859">
    <property type="entry name" value="CUB_dom"/>
</dbReference>
<feature type="domain" description="CUB" evidence="12">
    <location>
        <begin position="202"/>
        <end position="314"/>
    </location>
</feature>
<keyword evidence="5 11" id="KW-1015">Disulfide bond</keyword>
<dbReference type="PROSITE" id="PS01180">
    <property type="entry name" value="CUB"/>
    <property type="match status" value="1"/>
</dbReference>
<comment type="subunit">
    <text evidence="6">Interacts (via Link domain) with inter-alpha-inhibitor (I-alpha-I) component bikunin. Interacts with ITIH2/HC2; this interaction is required for transesterification of the HC to hyaluronan. Interacts (via Link and CUB domains) with ITIH1. Chondroitin sulfate may be required for the stability of the complex. Interacts (via Link domain) with various C-X-C and C-C chemokines including PF4, CXCL8, CXCL11, CXCL12, CCL2, CCL7, CCL19, CCL21, and CCL27; this interaction interferes with chemokine binding to glycosaminoglycans. Interacts (primarily via Link domain) with BMP2; this interaction is inhibited by hyaluronan. Interacts (via both Link and CUB domains) with TNFSF11. Interacts (via CUB domain) with FN1 (via type III repeats 9-14); this interaction enhances fibronectin fibril assembly. TNFAIP6 may act as a bridging molecule between FN1 and THBS1.</text>
</comment>
<comment type="subcellular location">
    <subcellularLocation>
        <location evidence="1">Secreted</location>
    </subcellularLocation>
</comment>
<dbReference type="GO" id="GO:0001968">
    <property type="term" value="F:fibronectin binding"/>
    <property type="evidence" value="ECO:0007669"/>
    <property type="project" value="Ensembl"/>
</dbReference>
<evidence type="ECO:0000313" key="15">
    <source>
        <dbReference type="Proteomes" id="UP000694421"/>
    </source>
</evidence>
<evidence type="ECO:0000256" key="10">
    <source>
        <dbReference type="PROSITE-ProRule" id="PRU00059"/>
    </source>
</evidence>
<evidence type="ECO:0000256" key="1">
    <source>
        <dbReference type="ARBA" id="ARBA00004613"/>
    </source>
</evidence>
<keyword evidence="15" id="KW-1185">Reference proteome</keyword>
<dbReference type="InterPro" id="IPR016186">
    <property type="entry name" value="C-type_lectin-like/link_sf"/>
</dbReference>
<dbReference type="GO" id="GO:0005615">
    <property type="term" value="C:extracellular space"/>
    <property type="evidence" value="ECO:0007669"/>
    <property type="project" value="TreeGrafter"/>
</dbReference>
<dbReference type="PRINTS" id="PR01265">
    <property type="entry name" value="LINKMODULE"/>
</dbReference>
<dbReference type="SMART" id="SM00042">
    <property type="entry name" value="CUB"/>
    <property type="match status" value="1"/>
</dbReference>
<accession>A0A8D0EFG7</accession>
<evidence type="ECO:0000256" key="11">
    <source>
        <dbReference type="PROSITE-ProRule" id="PRU00323"/>
    </source>
</evidence>
<evidence type="ECO:0000256" key="5">
    <source>
        <dbReference type="ARBA" id="ARBA00023157"/>
    </source>
</evidence>
<dbReference type="Gene3D" id="2.60.120.290">
    <property type="entry name" value="Spermadhesin, CUB domain"/>
    <property type="match status" value="1"/>
</dbReference>
<dbReference type="Pfam" id="PF00431">
    <property type="entry name" value="CUB"/>
    <property type="match status" value="1"/>
</dbReference>
<evidence type="ECO:0000256" key="8">
    <source>
        <dbReference type="ARBA" id="ARBA00077610"/>
    </source>
</evidence>
<evidence type="ECO:0000256" key="7">
    <source>
        <dbReference type="ARBA" id="ARBA00069597"/>
    </source>
</evidence>
<dbReference type="OMA" id="IGFHMCA"/>
<keyword evidence="3" id="KW-0378">Hydrolase</keyword>
<dbReference type="Gene3D" id="3.10.100.10">
    <property type="entry name" value="Mannose-Binding Protein A, subunit A"/>
    <property type="match status" value="1"/>
</dbReference>
<evidence type="ECO:0000256" key="6">
    <source>
        <dbReference type="ARBA" id="ARBA00064571"/>
    </source>
</evidence>
<dbReference type="GO" id="GO:0090024">
    <property type="term" value="P:negative regulation of neutrophil chemotaxis"/>
    <property type="evidence" value="ECO:0007669"/>
    <property type="project" value="Ensembl"/>
</dbReference>
<dbReference type="CDD" id="cd00041">
    <property type="entry name" value="CUB"/>
    <property type="match status" value="1"/>
</dbReference>
<dbReference type="Proteomes" id="UP000694421">
    <property type="component" value="Unplaced"/>
</dbReference>
<dbReference type="AlphaFoldDB" id="A0A8D0EFG7"/>
<reference evidence="14" key="1">
    <citation type="submission" date="2025-08" db="UniProtKB">
        <authorList>
            <consortium name="Ensembl"/>
        </authorList>
    </citation>
    <scope>IDENTIFICATION</scope>
</reference>
<dbReference type="Pfam" id="PF00193">
    <property type="entry name" value="Xlink"/>
    <property type="match status" value="1"/>
</dbReference>
<evidence type="ECO:0000256" key="3">
    <source>
        <dbReference type="ARBA" id="ARBA00022801"/>
    </source>
</evidence>
<evidence type="ECO:0000259" key="12">
    <source>
        <dbReference type="PROSITE" id="PS01180"/>
    </source>
</evidence>
<dbReference type="GO" id="GO:0007155">
    <property type="term" value="P:cell adhesion"/>
    <property type="evidence" value="ECO:0007669"/>
    <property type="project" value="UniProtKB-KW"/>
</dbReference>
<keyword evidence="4" id="KW-0130">Cell adhesion</keyword>
<evidence type="ECO:0000313" key="14">
    <source>
        <dbReference type="Ensembl" id="ENSSMRP00000030616.1"/>
    </source>
</evidence>
<name>A0A8D0EFG7_SALMN</name>
<dbReference type="GO" id="GO:0030212">
    <property type="term" value="P:hyaluronan metabolic process"/>
    <property type="evidence" value="ECO:0007669"/>
    <property type="project" value="Ensembl"/>
</dbReference>
<dbReference type="GO" id="GO:0106435">
    <property type="term" value="F:carboxylesterase activity"/>
    <property type="evidence" value="ECO:0007669"/>
    <property type="project" value="Ensembl"/>
</dbReference>
<dbReference type="GO" id="GO:0045671">
    <property type="term" value="P:negative regulation of osteoclast differentiation"/>
    <property type="evidence" value="ECO:0007669"/>
    <property type="project" value="Ensembl"/>
</dbReference>
<dbReference type="GO" id="GO:1905590">
    <property type="term" value="P:fibronectin fibril organization"/>
    <property type="evidence" value="ECO:0007669"/>
    <property type="project" value="Ensembl"/>
</dbReference>
<dbReference type="GO" id="GO:0030514">
    <property type="term" value="P:negative regulation of BMP signaling pathway"/>
    <property type="evidence" value="ECO:0007669"/>
    <property type="project" value="Ensembl"/>
</dbReference>
<dbReference type="InterPro" id="IPR035914">
    <property type="entry name" value="Sperma_CUB_dom_sf"/>
</dbReference>
<dbReference type="FunFam" id="3.10.100.10:FF:000001">
    <property type="entry name" value="Hyaluronan proteoglycan link protein 1"/>
    <property type="match status" value="1"/>
</dbReference>
<dbReference type="PROSITE" id="PS01241">
    <property type="entry name" value="LINK_1"/>
    <property type="match status" value="1"/>
</dbReference>
<dbReference type="SUPFAM" id="SSF56436">
    <property type="entry name" value="C-type lectin-like"/>
    <property type="match status" value="1"/>
</dbReference>
<dbReference type="GO" id="GO:0005509">
    <property type="term" value="F:calcium ion binding"/>
    <property type="evidence" value="ECO:0007669"/>
    <property type="project" value="Ensembl"/>
</dbReference>
<protein>
    <recommendedName>
        <fullName evidence="7">Tumor necrosis factor-inducible gene 6 protein</fullName>
    </recommendedName>
    <alternativeName>
        <fullName evidence="9">TNF-stimulated gene 6 protein</fullName>
    </alternativeName>
    <alternativeName>
        <fullName evidence="8">Tumor necrosis factor alpha-induced protein 6</fullName>
    </alternativeName>
</protein>
<dbReference type="GO" id="GO:0005540">
    <property type="term" value="F:hyaluronic acid binding"/>
    <property type="evidence" value="ECO:0007669"/>
    <property type="project" value="Ensembl"/>
</dbReference>
<dbReference type="SUPFAM" id="SSF49854">
    <property type="entry name" value="Spermadhesin, CUB domain"/>
    <property type="match status" value="1"/>
</dbReference>
<evidence type="ECO:0000259" key="13">
    <source>
        <dbReference type="PROSITE" id="PS50963"/>
    </source>
</evidence>
<dbReference type="PANTHER" id="PTHR46908:SF4">
    <property type="entry name" value="TUMOR NECROSIS FACTOR-INDUCIBLE GENE 6 PROTEIN"/>
    <property type="match status" value="1"/>
</dbReference>
<dbReference type="Ensembl" id="ENSSMRT00000035710.1">
    <property type="protein sequence ID" value="ENSSMRP00000030616.1"/>
    <property type="gene ID" value="ENSSMRG00000023455.1"/>
</dbReference>
<proteinExistence type="predicted"/>
<dbReference type="InterPro" id="IPR000538">
    <property type="entry name" value="Link_dom"/>
</dbReference>
<organism evidence="14 15">
    <name type="scientific">Salvator merianae</name>
    <name type="common">Argentine black and white tegu</name>
    <name type="synonym">Tupinambis merianae</name>
    <dbReference type="NCBI Taxonomy" id="96440"/>
    <lineage>
        <taxon>Eukaryota</taxon>
        <taxon>Metazoa</taxon>
        <taxon>Chordata</taxon>
        <taxon>Craniata</taxon>
        <taxon>Vertebrata</taxon>
        <taxon>Euteleostomi</taxon>
        <taxon>Lepidosauria</taxon>
        <taxon>Squamata</taxon>
        <taxon>Bifurcata</taxon>
        <taxon>Unidentata</taxon>
        <taxon>Episquamata</taxon>
        <taxon>Laterata</taxon>
        <taxon>Teiioidea</taxon>
        <taxon>Teiidae</taxon>
        <taxon>Salvator</taxon>
    </lineage>
</organism>
<sequence>MSQTPKTQGSVLIVSNTTACSIGAGLLTSQMKTLFKTWQADVPLESKQLLAAVFQATSTVRAKYSKDMIVLTFLFALLWDRAPGWGFKDGVLHNSIWLERAAGVYHREGRAGKYQLTYAEAKAVCEYEGGHLATYQQLEAARKIGFHMCAAGWLAKGRVGYPIVKPGSNCGFGKTGIVDYGFRLNRSEKWDAYCYNPNGKDCGGVFTAPEHIFKTPGYPDEYEDDQTCYWHIRVKYGQRIKIQFLTFDLEDDTACMADYLEIYDSYDDVNGFVGRYCGDELPEDIISTGNVMTLKFLSDASITAGGFKIKYIALDPPKKSAGKNTTQDTNYFAGRYGIV</sequence>
<dbReference type="InterPro" id="IPR016187">
    <property type="entry name" value="CTDL_fold"/>
</dbReference>
<feature type="disulfide bond" evidence="11">
    <location>
        <begin position="125"/>
        <end position="194"/>
    </location>
</feature>
<feature type="disulfide bond" evidence="11">
    <location>
        <begin position="149"/>
        <end position="170"/>
    </location>
</feature>
<dbReference type="GO" id="GO:0050728">
    <property type="term" value="P:negative regulation of inflammatory response"/>
    <property type="evidence" value="ECO:0007669"/>
    <property type="project" value="Ensembl"/>
</dbReference>
<evidence type="ECO:0000256" key="4">
    <source>
        <dbReference type="ARBA" id="ARBA00022889"/>
    </source>
</evidence>
<dbReference type="GO" id="GO:0045668">
    <property type="term" value="P:negative regulation of osteoblast differentiation"/>
    <property type="evidence" value="ECO:0007669"/>
    <property type="project" value="Ensembl"/>
</dbReference>
<dbReference type="InterPro" id="IPR052129">
    <property type="entry name" value="Spermadhesin-Link_domain"/>
</dbReference>
<dbReference type="GO" id="GO:1903911">
    <property type="term" value="P:positive regulation of receptor clustering"/>
    <property type="evidence" value="ECO:0007669"/>
    <property type="project" value="Ensembl"/>
</dbReference>
<dbReference type="FunFam" id="2.60.120.290:FF:000005">
    <property type="entry name" value="Procollagen C-endopeptidase enhancer 1"/>
    <property type="match status" value="1"/>
</dbReference>
<dbReference type="GeneTree" id="ENSGT00940000157201"/>
<dbReference type="SMART" id="SM00445">
    <property type="entry name" value="LINK"/>
    <property type="match status" value="1"/>
</dbReference>
<reference evidence="14" key="2">
    <citation type="submission" date="2025-09" db="UniProtKB">
        <authorList>
            <consortium name="Ensembl"/>
        </authorList>
    </citation>
    <scope>IDENTIFICATION</scope>
</reference>
<comment type="caution">
    <text evidence="10">Lacks conserved residue(s) required for the propagation of feature annotation.</text>
</comment>
<feature type="domain" description="Link" evidence="13">
    <location>
        <begin position="103"/>
        <end position="196"/>
    </location>
</feature>
<dbReference type="PROSITE" id="PS50963">
    <property type="entry name" value="LINK_2"/>
    <property type="match status" value="1"/>
</dbReference>
<evidence type="ECO:0000256" key="9">
    <source>
        <dbReference type="ARBA" id="ARBA00081068"/>
    </source>
</evidence>